<keyword evidence="1" id="KW-0547">Nucleotide-binding</keyword>
<dbReference type="GO" id="GO:0003924">
    <property type="term" value="F:GTPase activity"/>
    <property type="evidence" value="ECO:0007669"/>
    <property type="project" value="InterPro"/>
</dbReference>
<evidence type="ECO:0008006" key="7">
    <source>
        <dbReference type="Google" id="ProtNLM"/>
    </source>
</evidence>
<evidence type="ECO:0000313" key="5">
    <source>
        <dbReference type="EMBL" id="ODV97662.1"/>
    </source>
</evidence>
<dbReference type="PRINTS" id="PR00326">
    <property type="entry name" value="GTP1OBG"/>
</dbReference>
<dbReference type="GO" id="GO:0005525">
    <property type="term" value="F:GTP binding"/>
    <property type="evidence" value="ECO:0007669"/>
    <property type="project" value="UniProtKB-KW"/>
</dbReference>
<dbReference type="Gene3D" id="3.40.50.300">
    <property type="entry name" value="P-loop containing nucleotide triphosphate hydrolases"/>
    <property type="match status" value="1"/>
</dbReference>
<dbReference type="Pfam" id="PF01018">
    <property type="entry name" value="GTP1_OBG"/>
    <property type="match status" value="2"/>
</dbReference>
<dbReference type="InterPro" id="IPR031167">
    <property type="entry name" value="G_OBG"/>
</dbReference>
<accession>A0A1E4U0Z1</accession>
<dbReference type="GO" id="GO:0005743">
    <property type="term" value="C:mitochondrial inner membrane"/>
    <property type="evidence" value="ECO:0007669"/>
    <property type="project" value="EnsemblFungi"/>
</dbReference>
<dbReference type="InterPro" id="IPR045086">
    <property type="entry name" value="OBG_GTPase"/>
</dbReference>
<dbReference type="Proteomes" id="UP000094236">
    <property type="component" value="Unassembled WGS sequence"/>
</dbReference>
<dbReference type="InterPro" id="IPR027417">
    <property type="entry name" value="P-loop_NTPase"/>
</dbReference>
<dbReference type="GO" id="GO:0043022">
    <property type="term" value="F:ribosome binding"/>
    <property type="evidence" value="ECO:0007669"/>
    <property type="project" value="EnsemblFungi"/>
</dbReference>
<dbReference type="Gene3D" id="2.70.210.12">
    <property type="entry name" value="GTP1/OBG domain"/>
    <property type="match status" value="1"/>
</dbReference>
<evidence type="ECO:0000256" key="2">
    <source>
        <dbReference type="ARBA" id="ARBA00023134"/>
    </source>
</evidence>
<name>A0A1E4U0Z1_PACTA</name>
<dbReference type="NCBIfam" id="TIGR00231">
    <property type="entry name" value="small_GTP"/>
    <property type="match status" value="1"/>
</dbReference>
<organism evidence="5 6">
    <name type="scientific">Pachysolen tannophilus NRRL Y-2460</name>
    <dbReference type="NCBI Taxonomy" id="669874"/>
    <lineage>
        <taxon>Eukaryota</taxon>
        <taxon>Fungi</taxon>
        <taxon>Dikarya</taxon>
        <taxon>Ascomycota</taxon>
        <taxon>Saccharomycotina</taxon>
        <taxon>Pichiomycetes</taxon>
        <taxon>Pachysolenaceae</taxon>
        <taxon>Pachysolen</taxon>
    </lineage>
</organism>
<protein>
    <recommendedName>
        <fullName evidence="7">Obg family GTPase CgtA</fullName>
    </recommendedName>
</protein>
<keyword evidence="6" id="KW-1185">Reference proteome</keyword>
<dbReference type="AlphaFoldDB" id="A0A1E4U0Z1"/>
<dbReference type="STRING" id="669874.A0A1E4U0Z1"/>
<dbReference type="InterPro" id="IPR006073">
    <property type="entry name" value="GTP-bd"/>
</dbReference>
<dbReference type="InterPro" id="IPR005225">
    <property type="entry name" value="Small_GTP-bd"/>
</dbReference>
<dbReference type="PROSITE" id="PS51710">
    <property type="entry name" value="G_OBG"/>
    <property type="match status" value="1"/>
</dbReference>
<dbReference type="InterPro" id="IPR036726">
    <property type="entry name" value="GTP1_OBG_dom_sf"/>
</dbReference>
<feature type="domain" description="Obg" evidence="4">
    <location>
        <begin position="129"/>
        <end position="372"/>
    </location>
</feature>
<dbReference type="EMBL" id="KV454011">
    <property type="protein sequence ID" value="ODV97662.1"/>
    <property type="molecule type" value="Genomic_DNA"/>
</dbReference>
<dbReference type="Pfam" id="PF01926">
    <property type="entry name" value="MMR_HSR1"/>
    <property type="match status" value="1"/>
</dbReference>
<dbReference type="SUPFAM" id="SSF82051">
    <property type="entry name" value="Obg GTP-binding protein N-terminal domain"/>
    <property type="match status" value="1"/>
</dbReference>
<gene>
    <name evidence="5" type="ORF">PACTADRAFT_73369</name>
</gene>
<evidence type="ECO:0000313" key="6">
    <source>
        <dbReference type="Proteomes" id="UP000094236"/>
    </source>
</evidence>
<keyword evidence="2" id="KW-0342">GTP-binding</keyword>
<proteinExistence type="predicted"/>
<evidence type="ECO:0000259" key="4">
    <source>
        <dbReference type="PROSITE" id="PS51883"/>
    </source>
</evidence>
<dbReference type="OrthoDB" id="347018at2759"/>
<feature type="domain" description="OBG-type G" evidence="3">
    <location>
        <begin position="373"/>
        <end position="544"/>
    </location>
</feature>
<dbReference type="PROSITE" id="PS51883">
    <property type="entry name" value="OBG"/>
    <property type="match status" value="1"/>
</dbReference>
<dbReference type="CDD" id="cd01898">
    <property type="entry name" value="Obg"/>
    <property type="match status" value="1"/>
</dbReference>
<dbReference type="PANTHER" id="PTHR11702:SF31">
    <property type="entry name" value="MITOCHONDRIAL RIBOSOME-ASSOCIATED GTPASE 2"/>
    <property type="match status" value="1"/>
</dbReference>
<sequence length="547" mass="61091">MPHFNGLNCLNSYYPKFFTTSRVRLFQYKDEDILEAPDNAPTLEENNDWLRKLGRNSLKIDRSNLDRKGDENETYYIIEEEEEQYQGILDAAYKVLSTPKSSSSPYFKIAMQSSDFLTPSLAFGNTQNKTFQDLKFIKMRSGKGGNGAVSFLREANRSRGPPNGGDGGSGGNIYVQAVEGINSLHKLKTKYVAGDGSSGQKNQLDGKNGDDVIITVPVGTVIKWYPDINRLKQLSFTAKQAAVVAKCIGSFRGDVRPRFIQFFRKSYEVGKGWLFKDKDEEYHLTRDFFQKLAKKIKVYDQEQYNDELVNDIFPLEGIDLSKPTKEPVLLLRGGRGGMGNMHFLTPDIRNPRFAKMGRNSIEANFLFELKLLADLGLVGLPNSGKSTLLNAISNKRSKVGHWKFTTLQPIIGTIVSKSLVYKNSFTVADIPGIIEEASLDKGLGLKFLRHIERSGGLVFVISLENDPIADLKILLKELGPKRLEGKRILIVGTKADLEGSEKNFKALQNFTANELQLKCKLAPCCAMKAENVEAIVELMAEISGKNN</sequence>
<dbReference type="GO" id="GO:1902775">
    <property type="term" value="P:mitochondrial large ribosomal subunit assembly"/>
    <property type="evidence" value="ECO:0007669"/>
    <property type="project" value="EnsemblFungi"/>
</dbReference>
<evidence type="ECO:0000256" key="1">
    <source>
        <dbReference type="ARBA" id="ARBA00022741"/>
    </source>
</evidence>
<dbReference type="InterPro" id="IPR006169">
    <property type="entry name" value="GTP1_OBG_dom"/>
</dbReference>
<evidence type="ECO:0000259" key="3">
    <source>
        <dbReference type="PROSITE" id="PS51710"/>
    </source>
</evidence>
<dbReference type="SUPFAM" id="SSF52540">
    <property type="entry name" value="P-loop containing nucleoside triphosphate hydrolases"/>
    <property type="match status" value="1"/>
</dbReference>
<reference evidence="6" key="1">
    <citation type="submission" date="2016-05" db="EMBL/GenBank/DDBJ databases">
        <title>Comparative genomics of biotechnologically important yeasts.</title>
        <authorList>
            <consortium name="DOE Joint Genome Institute"/>
            <person name="Riley R."/>
            <person name="Haridas S."/>
            <person name="Wolfe K.H."/>
            <person name="Lopes M.R."/>
            <person name="Hittinger C.T."/>
            <person name="Goker M."/>
            <person name="Salamov A."/>
            <person name="Wisecaver J."/>
            <person name="Long T.M."/>
            <person name="Aerts A.L."/>
            <person name="Barry K."/>
            <person name="Choi C."/>
            <person name="Clum A."/>
            <person name="Coughlan A.Y."/>
            <person name="Deshpande S."/>
            <person name="Douglass A.P."/>
            <person name="Hanson S.J."/>
            <person name="Klenk H.-P."/>
            <person name="Labutti K."/>
            <person name="Lapidus A."/>
            <person name="Lindquist E."/>
            <person name="Lipzen A."/>
            <person name="Meier-Kolthoff J.P."/>
            <person name="Ohm R.A."/>
            <person name="Otillar R.P."/>
            <person name="Pangilinan J."/>
            <person name="Peng Y."/>
            <person name="Rokas A."/>
            <person name="Rosa C.A."/>
            <person name="Scheuner C."/>
            <person name="Sibirny A.A."/>
            <person name="Slot J.C."/>
            <person name="Stielow J.B."/>
            <person name="Sun H."/>
            <person name="Kurtzman C.P."/>
            <person name="Blackwell M."/>
            <person name="Grigoriev I.V."/>
            <person name="Jeffries T.W."/>
        </authorList>
    </citation>
    <scope>NUCLEOTIDE SEQUENCE [LARGE SCALE GENOMIC DNA]</scope>
    <source>
        <strain evidence="6">NRRL Y-2460</strain>
    </source>
</reference>
<dbReference type="PANTHER" id="PTHR11702">
    <property type="entry name" value="DEVELOPMENTALLY REGULATED GTP-BINDING PROTEIN-RELATED"/>
    <property type="match status" value="1"/>
</dbReference>